<comment type="caution">
    <text evidence="2">The sequence shown here is derived from an EMBL/GenBank/DDBJ whole genome shotgun (WGS) entry which is preliminary data.</text>
</comment>
<dbReference type="InterPro" id="IPR029044">
    <property type="entry name" value="Nucleotide-diphossugar_trans"/>
</dbReference>
<evidence type="ECO:0000313" key="3">
    <source>
        <dbReference type="Proteomes" id="UP000753802"/>
    </source>
</evidence>
<dbReference type="Gene3D" id="3.90.550.10">
    <property type="entry name" value="Spore Coat Polysaccharide Biosynthesis Protein SpsA, Chain A"/>
    <property type="match status" value="1"/>
</dbReference>
<evidence type="ECO:0000259" key="1">
    <source>
        <dbReference type="Pfam" id="PF00535"/>
    </source>
</evidence>
<dbReference type="Pfam" id="PF00535">
    <property type="entry name" value="Glycos_transf_2"/>
    <property type="match status" value="1"/>
</dbReference>
<protein>
    <submittedName>
        <fullName evidence="2">Glycosyltransferase</fullName>
    </submittedName>
</protein>
<feature type="domain" description="Glycosyltransferase 2-like" evidence="1">
    <location>
        <begin position="13"/>
        <end position="161"/>
    </location>
</feature>
<keyword evidence="3" id="KW-1185">Reference proteome</keyword>
<sequence>MKEADKKLASVAVLMATYNGERFIEQQLDSILAQEDVDVHVFVRDDHSSDQTRQLVLAYQEQTKRVLLLNDVPYQLYAAKNFMSLVKDVDISAFDYMAYCDQDDVWLPGKLSESIAKIKKEKRDCYASNLLMGDADANVIPNRSLVKKIAAYLLNYKRNKKMRYDFYFESASAGCTLVLNQRAAVYLKKIFTEEFERIPVRASHDWSTYAVTRLGGFEWYIDSRSFIIYRQHSENAYGANIGRKAIGKLLKLFTSGWYRQHILMIDELYNRTGTHPSFIEAVRSYQHTSILSRFRMAFAVSSHRRKWVHRVMLFFLIIFGYCK</sequence>
<accession>A0ABW9ZRA1</accession>
<dbReference type="EMBL" id="JAACJS010000002">
    <property type="protein sequence ID" value="NCI49050.1"/>
    <property type="molecule type" value="Genomic_DNA"/>
</dbReference>
<dbReference type="InterPro" id="IPR001173">
    <property type="entry name" value="Glyco_trans_2-like"/>
</dbReference>
<dbReference type="Proteomes" id="UP000753802">
    <property type="component" value="Unassembled WGS sequence"/>
</dbReference>
<evidence type="ECO:0000313" key="2">
    <source>
        <dbReference type="EMBL" id="NCI49050.1"/>
    </source>
</evidence>
<dbReference type="SUPFAM" id="SSF53448">
    <property type="entry name" value="Nucleotide-diphospho-sugar transferases"/>
    <property type="match status" value="1"/>
</dbReference>
<proteinExistence type="predicted"/>
<dbReference type="RefSeq" id="WP_161817350.1">
    <property type="nucleotide sequence ID" value="NZ_JAACJS010000002.1"/>
</dbReference>
<gene>
    <name evidence="2" type="ORF">GWC95_03895</name>
</gene>
<reference evidence="2 3" key="1">
    <citation type="submission" date="2020-01" db="EMBL/GenBank/DDBJ databases">
        <title>Genome analysis.</title>
        <authorList>
            <person name="Wu S."/>
            <person name="Wang G."/>
        </authorList>
    </citation>
    <scope>NUCLEOTIDE SEQUENCE [LARGE SCALE GENOMIC DNA]</scope>
    <source>
        <strain evidence="2 3">SYL130</strain>
    </source>
</reference>
<organism evidence="2 3">
    <name type="scientific">Sediminibacterium roseum</name>
    <dbReference type="NCBI Taxonomy" id="1978412"/>
    <lineage>
        <taxon>Bacteria</taxon>
        <taxon>Pseudomonadati</taxon>
        <taxon>Bacteroidota</taxon>
        <taxon>Chitinophagia</taxon>
        <taxon>Chitinophagales</taxon>
        <taxon>Chitinophagaceae</taxon>
        <taxon>Sediminibacterium</taxon>
    </lineage>
</organism>
<name>A0ABW9ZRA1_9BACT</name>